<dbReference type="RefSeq" id="WP_075528981.1">
    <property type="nucleotide sequence ID" value="NZ_CP017560.1"/>
</dbReference>
<dbReference type="GO" id="GO:0071978">
    <property type="term" value="P:bacterial-type flagellum-dependent swarming motility"/>
    <property type="evidence" value="ECO:0007669"/>
    <property type="project" value="TreeGrafter"/>
</dbReference>
<feature type="domain" description="Flagellar basal-body/hook protein C-terminal" evidence="4">
    <location>
        <begin position="229"/>
        <end position="273"/>
    </location>
</feature>
<dbReference type="SUPFAM" id="SSF117143">
    <property type="entry name" value="Flagellar hook protein flgE"/>
    <property type="match status" value="1"/>
</dbReference>
<evidence type="ECO:0000313" key="7">
    <source>
        <dbReference type="Proteomes" id="UP000185746"/>
    </source>
</evidence>
<comment type="similarity">
    <text evidence="1 2">Belongs to the flagella basal body rod proteins family.</text>
</comment>
<dbReference type="Proteomes" id="UP000185746">
    <property type="component" value="Chromosome"/>
</dbReference>
<keyword evidence="6" id="KW-0969">Cilium</keyword>
<dbReference type="InterPro" id="IPR020013">
    <property type="entry name" value="Flagellar_FlgE/F/G"/>
</dbReference>
<dbReference type="NCBIfam" id="TIGR03506">
    <property type="entry name" value="FlgEFG_subfam"/>
    <property type="match status" value="1"/>
</dbReference>
<dbReference type="InterPro" id="IPR001444">
    <property type="entry name" value="Flag_bb_rod_N"/>
</dbReference>
<dbReference type="PROSITE" id="PS00588">
    <property type="entry name" value="FLAGELLA_BB_ROD"/>
    <property type="match status" value="1"/>
</dbReference>
<reference evidence="6 7" key="1">
    <citation type="submission" date="2016-09" db="EMBL/GenBank/DDBJ databases">
        <title>Complete genome sequence of the Lysinibacillus sphaericus LMG 22257, a specie of Bacillus with ureolytic activity that can effectively biodeposit calcium carbonate.</title>
        <authorList>
            <person name="Yan W."/>
        </authorList>
    </citation>
    <scope>NUCLEOTIDE SEQUENCE [LARGE SCALE GENOMIC DNA]</scope>
    <source>
        <strain evidence="6 7">LMG 22257</strain>
    </source>
</reference>
<dbReference type="KEGG" id="surl:BI350_15530"/>
<feature type="domain" description="Flagellar hook protein FlgE/F/G-like D1" evidence="5">
    <location>
        <begin position="116"/>
        <end position="178"/>
    </location>
</feature>
<dbReference type="PANTHER" id="PTHR30435:SF19">
    <property type="entry name" value="FLAGELLAR BASAL-BODY ROD PROTEIN FLGG"/>
    <property type="match status" value="1"/>
</dbReference>
<dbReference type="AlphaFoldDB" id="A0A1D8JJC8"/>
<keyword evidence="7" id="KW-1185">Reference proteome</keyword>
<keyword evidence="6" id="KW-0966">Cell projection</keyword>
<dbReference type="Pfam" id="PF06429">
    <property type="entry name" value="Flg_bbr_C"/>
    <property type="match status" value="1"/>
</dbReference>
<keyword evidence="2" id="KW-0975">Bacterial flagellum</keyword>
<sequence length="278" mass="30325">MFRGFYTVASGMLAQQRKTEMLTNNMANVNTPGFKAEQSSIRSFPEMLMSSVQSTHIPSENGFNMKGIATFGPLSTGVYMKETMPLFIQGQLQETELTTDVALVDGFLPVDEETGIQGAVFFTLENDAGGTYYTRNGNFALDANGFLTSSSGYYVLDSEGNRIALQGDDFRVTESGVIMEDDNDVATLGISFAARPDALMKQGDGLFVTETGENLVAVNTIPNATYSIQQGFVERSNVDAGRTMTDLLTAYRAFEANQKVLQAYDRSMEKAVNEVGRV</sequence>
<evidence type="ECO:0000259" key="4">
    <source>
        <dbReference type="Pfam" id="PF06429"/>
    </source>
</evidence>
<dbReference type="Pfam" id="PF22692">
    <property type="entry name" value="LlgE_F_G_D1"/>
    <property type="match status" value="1"/>
</dbReference>
<evidence type="ECO:0000259" key="3">
    <source>
        <dbReference type="Pfam" id="PF00460"/>
    </source>
</evidence>
<accession>A0A1D8JJC8</accession>
<dbReference type="InterPro" id="IPR053967">
    <property type="entry name" value="LlgE_F_G-like_D1"/>
</dbReference>
<dbReference type="GO" id="GO:0009425">
    <property type="term" value="C:bacterial-type flagellum basal body"/>
    <property type="evidence" value="ECO:0007669"/>
    <property type="project" value="UniProtKB-SubCell"/>
</dbReference>
<evidence type="ECO:0000313" key="6">
    <source>
        <dbReference type="EMBL" id="AOV08818.1"/>
    </source>
</evidence>
<gene>
    <name evidence="6" type="ORF">BI350_15530</name>
</gene>
<dbReference type="InterPro" id="IPR037925">
    <property type="entry name" value="FlgE/F/G-like"/>
</dbReference>
<keyword evidence="6" id="KW-0282">Flagellum</keyword>
<proteinExistence type="inferred from homology"/>
<dbReference type="EMBL" id="CP017560">
    <property type="protein sequence ID" value="AOV08818.1"/>
    <property type="molecule type" value="Genomic_DNA"/>
</dbReference>
<dbReference type="InterPro" id="IPR019776">
    <property type="entry name" value="Flagellar_basal_body_rod_CS"/>
</dbReference>
<evidence type="ECO:0000256" key="2">
    <source>
        <dbReference type="RuleBase" id="RU362116"/>
    </source>
</evidence>
<comment type="subcellular location">
    <subcellularLocation>
        <location evidence="2">Bacterial flagellum basal body</location>
    </subcellularLocation>
</comment>
<dbReference type="InterPro" id="IPR010930">
    <property type="entry name" value="Flg_bb/hook_C_dom"/>
</dbReference>
<protein>
    <submittedName>
        <fullName evidence="6">Flagellar biosynthesis protein FlgC</fullName>
    </submittedName>
</protein>
<dbReference type="Pfam" id="PF00460">
    <property type="entry name" value="Flg_bb_rod"/>
    <property type="match status" value="1"/>
</dbReference>
<evidence type="ECO:0000259" key="5">
    <source>
        <dbReference type="Pfam" id="PF22692"/>
    </source>
</evidence>
<feature type="domain" description="Flagellar basal body rod protein N-terminal" evidence="3">
    <location>
        <begin position="5"/>
        <end position="35"/>
    </location>
</feature>
<dbReference type="PANTHER" id="PTHR30435">
    <property type="entry name" value="FLAGELLAR PROTEIN"/>
    <property type="match status" value="1"/>
</dbReference>
<name>A0A1D8JJC8_9BACL</name>
<evidence type="ECO:0000256" key="1">
    <source>
        <dbReference type="ARBA" id="ARBA00009677"/>
    </source>
</evidence>
<organism evidence="6 7">
    <name type="scientific">Sporosarcina ureilytica</name>
    <dbReference type="NCBI Taxonomy" id="298596"/>
    <lineage>
        <taxon>Bacteria</taxon>
        <taxon>Bacillati</taxon>
        <taxon>Bacillota</taxon>
        <taxon>Bacilli</taxon>
        <taxon>Bacillales</taxon>
        <taxon>Caryophanaceae</taxon>
        <taxon>Sporosarcina</taxon>
    </lineage>
</organism>